<organism evidence="1 2">
    <name type="scientific">Rhodopirellula europaea SH398</name>
    <dbReference type="NCBI Taxonomy" id="1263868"/>
    <lineage>
        <taxon>Bacteria</taxon>
        <taxon>Pseudomonadati</taxon>
        <taxon>Planctomycetota</taxon>
        <taxon>Planctomycetia</taxon>
        <taxon>Pirellulales</taxon>
        <taxon>Pirellulaceae</taxon>
        <taxon>Rhodopirellula</taxon>
    </lineage>
</organism>
<proteinExistence type="predicted"/>
<gene>
    <name evidence="1" type="ORF">RESH_03233</name>
</gene>
<evidence type="ECO:0000313" key="1">
    <source>
        <dbReference type="EMBL" id="EMI26197.1"/>
    </source>
</evidence>
<name>M5SET4_9BACT</name>
<evidence type="ECO:0000313" key="2">
    <source>
        <dbReference type="Proteomes" id="UP000011996"/>
    </source>
</evidence>
<sequence length="65" mass="7445">MLVPTHRNHNQFILWKTKSLISQPLTNQAFYLRSQQTGVFGMRAFCCFNAQTARMNIPNHSCSSA</sequence>
<comment type="caution">
    <text evidence="1">The sequence shown here is derived from an EMBL/GenBank/DDBJ whole genome shotgun (WGS) entry which is preliminary data.</text>
</comment>
<accession>M5SET4</accession>
<protein>
    <submittedName>
        <fullName evidence="1">Uncharacterized protein</fullName>
    </submittedName>
</protein>
<dbReference type="EMBL" id="ANOF01000099">
    <property type="protein sequence ID" value="EMI26197.1"/>
    <property type="molecule type" value="Genomic_DNA"/>
</dbReference>
<dbReference type="Proteomes" id="UP000011996">
    <property type="component" value="Unassembled WGS sequence"/>
</dbReference>
<dbReference type="AlphaFoldDB" id="M5SET4"/>
<dbReference type="PATRIC" id="fig|1263868.3.peg.3493"/>
<reference evidence="1 2" key="1">
    <citation type="journal article" date="2013" name="Mar. Genomics">
        <title>Expression of sulfatases in Rhodopirellula baltica and the diversity of sulfatases in the genus Rhodopirellula.</title>
        <authorList>
            <person name="Wegner C.E."/>
            <person name="Richter-Heitmann T."/>
            <person name="Klindworth A."/>
            <person name="Klockow C."/>
            <person name="Richter M."/>
            <person name="Achstetter T."/>
            <person name="Glockner F.O."/>
            <person name="Harder J."/>
        </authorList>
    </citation>
    <scope>NUCLEOTIDE SEQUENCE [LARGE SCALE GENOMIC DNA]</scope>
    <source>
        <strain evidence="1 2">SH398</strain>
    </source>
</reference>